<protein>
    <recommendedName>
        <fullName evidence="2">RING-type E3 ubiquitin transferase</fullName>
        <ecNumber evidence="2">2.3.2.27</ecNumber>
    </recommendedName>
</protein>
<evidence type="ECO:0000256" key="7">
    <source>
        <dbReference type="ARBA" id="ARBA00022833"/>
    </source>
</evidence>
<evidence type="ECO:0000256" key="4">
    <source>
        <dbReference type="ARBA" id="ARBA00022723"/>
    </source>
</evidence>
<feature type="region of interest" description="Disordered" evidence="9">
    <location>
        <begin position="175"/>
        <end position="201"/>
    </location>
</feature>
<evidence type="ECO:0000256" key="5">
    <source>
        <dbReference type="ARBA" id="ARBA00022771"/>
    </source>
</evidence>
<keyword evidence="12" id="KW-1185">Reference proteome</keyword>
<reference evidence="11" key="1">
    <citation type="submission" date="2022-08" db="EMBL/GenBank/DDBJ databases">
        <authorList>
            <person name="Gutierrez-Valencia J."/>
        </authorList>
    </citation>
    <scope>NUCLEOTIDE SEQUENCE</scope>
</reference>
<dbReference type="PANTHER" id="PTHR46463:SF16">
    <property type="entry name" value="E3 UBIQUITIN-PROTEIN LIGASE RHF1A"/>
    <property type="match status" value="1"/>
</dbReference>
<gene>
    <name evidence="11" type="ORF">LITE_LOCUS49414</name>
</gene>
<dbReference type="Proteomes" id="UP001154282">
    <property type="component" value="Unassembled WGS sequence"/>
</dbReference>
<evidence type="ECO:0000256" key="1">
    <source>
        <dbReference type="ARBA" id="ARBA00000900"/>
    </source>
</evidence>
<dbReference type="GO" id="GO:0008270">
    <property type="term" value="F:zinc ion binding"/>
    <property type="evidence" value="ECO:0007669"/>
    <property type="project" value="UniProtKB-KW"/>
</dbReference>
<keyword evidence="4" id="KW-0479">Metal-binding</keyword>
<organism evidence="11 12">
    <name type="scientific">Linum tenue</name>
    <dbReference type="NCBI Taxonomy" id="586396"/>
    <lineage>
        <taxon>Eukaryota</taxon>
        <taxon>Viridiplantae</taxon>
        <taxon>Streptophyta</taxon>
        <taxon>Embryophyta</taxon>
        <taxon>Tracheophyta</taxon>
        <taxon>Spermatophyta</taxon>
        <taxon>Magnoliopsida</taxon>
        <taxon>eudicotyledons</taxon>
        <taxon>Gunneridae</taxon>
        <taxon>Pentapetalae</taxon>
        <taxon>rosids</taxon>
        <taxon>fabids</taxon>
        <taxon>Malpighiales</taxon>
        <taxon>Linaceae</taxon>
        <taxon>Linum</taxon>
    </lineage>
</organism>
<evidence type="ECO:0000256" key="8">
    <source>
        <dbReference type="PROSITE-ProRule" id="PRU00175"/>
    </source>
</evidence>
<dbReference type="GO" id="GO:0061630">
    <property type="term" value="F:ubiquitin protein ligase activity"/>
    <property type="evidence" value="ECO:0007669"/>
    <property type="project" value="UniProtKB-EC"/>
</dbReference>
<feature type="domain" description="RING-type" evidence="10">
    <location>
        <begin position="29"/>
        <end position="69"/>
    </location>
</feature>
<dbReference type="PANTHER" id="PTHR46463">
    <property type="entry name" value="ZINC FINGER, RING/FYVE/PHD-TYPE"/>
    <property type="match status" value="1"/>
</dbReference>
<evidence type="ECO:0000313" key="12">
    <source>
        <dbReference type="Proteomes" id="UP001154282"/>
    </source>
</evidence>
<dbReference type="AlphaFoldDB" id="A0AAV0RU36"/>
<dbReference type="Gene3D" id="3.30.40.10">
    <property type="entry name" value="Zinc/RING finger domain, C3HC4 (zinc finger)"/>
    <property type="match status" value="1"/>
</dbReference>
<keyword evidence="7" id="KW-0862">Zinc</keyword>
<dbReference type="EC" id="2.3.2.27" evidence="2"/>
<comment type="caution">
    <text evidence="11">The sequence shown here is derived from an EMBL/GenBank/DDBJ whole genome shotgun (WGS) entry which is preliminary data.</text>
</comment>
<dbReference type="EMBL" id="CAMGYJ010000011">
    <property type="protein sequence ID" value="CAI0559857.1"/>
    <property type="molecule type" value="Genomic_DNA"/>
</dbReference>
<evidence type="ECO:0000256" key="2">
    <source>
        <dbReference type="ARBA" id="ARBA00012483"/>
    </source>
</evidence>
<evidence type="ECO:0000256" key="3">
    <source>
        <dbReference type="ARBA" id="ARBA00022679"/>
    </source>
</evidence>
<keyword evidence="6" id="KW-0833">Ubl conjugation pathway</keyword>
<proteinExistence type="predicted"/>
<evidence type="ECO:0000256" key="6">
    <source>
        <dbReference type="ARBA" id="ARBA00022786"/>
    </source>
</evidence>
<dbReference type="Pfam" id="PF13639">
    <property type="entry name" value="zf-RING_2"/>
    <property type="match status" value="1"/>
</dbReference>
<keyword evidence="3" id="KW-0808">Transferase</keyword>
<accession>A0AAV0RU36</accession>
<name>A0AAV0RU36_9ROSI</name>
<evidence type="ECO:0000313" key="11">
    <source>
        <dbReference type="EMBL" id="CAI0559857.1"/>
    </source>
</evidence>
<comment type="catalytic activity">
    <reaction evidence="1">
        <text>S-ubiquitinyl-[E2 ubiquitin-conjugating enzyme]-L-cysteine + [acceptor protein]-L-lysine = [E2 ubiquitin-conjugating enzyme]-L-cysteine + N(6)-ubiquitinyl-[acceptor protein]-L-lysine.</text>
        <dbReference type="EC" id="2.3.2.27"/>
    </reaction>
</comment>
<evidence type="ECO:0000259" key="10">
    <source>
        <dbReference type="PROSITE" id="PS50089"/>
    </source>
</evidence>
<dbReference type="InterPro" id="IPR001841">
    <property type="entry name" value="Znf_RING"/>
</dbReference>
<keyword evidence="5 8" id="KW-0863">Zinc-finger</keyword>
<evidence type="ECO:0000256" key="9">
    <source>
        <dbReference type="SAM" id="MobiDB-lite"/>
    </source>
</evidence>
<dbReference type="InterPro" id="IPR013083">
    <property type="entry name" value="Znf_RING/FYVE/PHD"/>
</dbReference>
<dbReference type="PROSITE" id="PS50089">
    <property type="entry name" value="ZF_RING_2"/>
    <property type="match status" value="1"/>
</dbReference>
<dbReference type="SMART" id="SM00184">
    <property type="entry name" value="RING"/>
    <property type="match status" value="1"/>
</dbReference>
<sequence>MAACDLPIMSIAGPSPASKVMDDSYEESCSICLEPFTVQDPATVTNCKHEYHLQCILDWCQRSKECPICWQLLSLKEQSSQELLAAVAAERHSRLTILSRPASATRPYLFDNFDVEQDSYSDDSDFDERIGQHLAAAVYRARQFQRRENRSPPRLGTSRVFVFEPHAVDFRNDQQISSGGLSLSPASSGSASPTSPIPSLTHLRNSEDAISYDRPNGLFRTGILFGQSQSESPDEPGSSRIVSLSDSIKSKWVAASSKYKESITKGTQGIKEKLLARNNSVKELSKGVQREMSAGIAGVARMVERLELSSSKRSSPAGSGETGSSFCFKGKNVEDNSLARALQKDEAMEEISLGGHRPSTPVPCHSKVSHLQAWKLVALQWGSNEARSRNIDADPLASKLQCSANPVVTREGCN</sequence>
<feature type="compositionally biased region" description="Low complexity" evidence="9">
    <location>
        <begin position="176"/>
        <end position="199"/>
    </location>
</feature>
<dbReference type="SUPFAM" id="SSF57850">
    <property type="entry name" value="RING/U-box"/>
    <property type="match status" value="1"/>
</dbReference>